<dbReference type="AlphaFoldDB" id="A0A4Q9LSV1"/>
<evidence type="ECO:0000313" key="2">
    <source>
        <dbReference type="Proteomes" id="UP000292282"/>
    </source>
</evidence>
<keyword evidence="2" id="KW-1185">Reference proteome</keyword>
<sequence>MKNVRLLAIIHKPFHLLNQNYEFKNTLLENINIVFFVPEFLMNLESKKKCLTDYKKSIEHEFIIHTYIKKLAMKTLFSVYTIFAFLTRTLNASKQRNNKRIWRTNSTYQSNDDSTIDGFDNLSFAKIFLFQSEPSQQQKIQILQSEPSSQLPKTATLKTEYTPKKQESWQEHAQNRCINETSDYKVNKEISYFKDNSLHMTCSNQTEPETAVYSSTPLPAFYIAFPEKAMKEQISKPLEYEYIEDDEVNPEFSLPDTCSQSVIIDNSTVCSEEVDFSAQEFLYLNKAIEVPMKNPIPSNPSISKNIKRKKWLYIPSLNIFFNQKISQRSLNEVNHEYILIIKEELFSIIFTSNSIDNFNENNYYDDDLDEKNILENLKNKNSKFYPNENNFFSKLSRSEWCKKITEYICLNPFKNIENTKINLIFPELNFFTEFFKENQFQYIFKGHILYVYYLYEVISLITYSIPLNNNKVVKYKSREKKSCSKNLIGKIIFFTRNLLSELFYSFQKNPEKIQIYRLLNTLHYFSTLTIEKGKYFSIFLFELKMRYIFRFLFETNIRIEDGFKNDLFLGIICQLTNPSASKLIQRRLFALICSHCSVNIYMDKATALVNIYRDKFCGNKRLETIFNQEAQNIINLKESIKSMDFSQNKHDNDIQVLKILFDLEFRISHIEKAILGNSILVMSCYAKRGYGFTYNSIIKQAEEYYEDSHLSIEYFSIFSLLFIMT</sequence>
<dbReference type="VEuPathDB" id="MicrosporidiaDB:CWI38_1104p0010"/>
<comment type="caution">
    <text evidence="1">The sequence shown here is derived from an EMBL/GenBank/DDBJ whole genome shotgun (WGS) entry which is preliminary data.</text>
</comment>
<organism evidence="1 2">
    <name type="scientific">Hamiltosporidium tvaerminnensis</name>
    <dbReference type="NCBI Taxonomy" id="1176355"/>
    <lineage>
        <taxon>Eukaryota</taxon>
        <taxon>Fungi</taxon>
        <taxon>Fungi incertae sedis</taxon>
        <taxon>Microsporidia</taxon>
        <taxon>Dubosqiidae</taxon>
        <taxon>Hamiltosporidium</taxon>
    </lineage>
</organism>
<gene>
    <name evidence="1" type="ORF">CWI38_1104p0010</name>
</gene>
<name>A0A4Q9LSV1_9MICR</name>
<accession>A0A4Q9LSV1</accession>
<dbReference type="EMBL" id="PITK01001104">
    <property type="protein sequence ID" value="TBU11639.1"/>
    <property type="molecule type" value="Genomic_DNA"/>
</dbReference>
<protein>
    <submittedName>
        <fullName evidence="1">Uncharacterized protein</fullName>
    </submittedName>
</protein>
<reference evidence="1 2" key="1">
    <citation type="submission" date="2017-12" db="EMBL/GenBank/DDBJ databases">
        <authorList>
            <person name="Pombert J.-F."/>
            <person name="Haag K.L."/>
            <person name="Ebert D."/>
        </authorList>
    </citation>
    <scope>NUCLEOTIDE SEQUENCE [LARGE SCALE GENOMIC DNA]</scope>
    <source>
        <strain evidence="1">IL-G-3</strain>
    </source>
</reference>
<evidence type="ECO:0000313" key="1">
    <source>
        <dbReference type="EMBL" id="TBU11639.1"/>
    </source>
</evidence>
<dbReference type="Proteomes" id="UP000292282">
    <property type="component" value="Unassembled WGS sequence"/>
</dbReference>
<proteinExistence type="predicted"/>